<dbReference type="Pfam" id="PF02518">
    <property type="entry name" value="HATPase_c"/>
    <property type="match status" value="1"/>
</dbReference>
<protein>
    <recommendedName>
        <fullName evidence="2">histidine kinase</fullName>
        <ecNumber evidence="2">2.7.13.3</ecNumber>
    </recommendedName>
</protein>
<dbReference type="PRINTS" id="PR00344">
    <property type="entry name" value="BCTRLSENSOR"/>
</dbReference>
<dbReference type="GO" id="GO:0000155">
    <property type="term" value="F:phosphorelay sensor kinase activity"/>
    <property type="evidence" value="ECO:0007669"/>
    <property type="project" value="InterPro"/>
</dbReference>
<dbReference type="KEGG" id="lck:HN018_03080"/>
<proteinExistence type="predicted"/>
<dbReference type="SUPFAM" id="SSF55874">
    <property type="entry name" value="ATPase domain of HSP90 chaperone/DNA topoisomerase II/histidine kinase"/>
    <property type="match status" value="1"/>
</dbReference>
<dbReference type="PROSITE" id="PS50109">
    <property type="entry name" value="HIS_KIN"/>
    <property type="match status" value="1"/>
</dbReference>
<keyword evidence="4" id="KW-1133">Transmembrane helix</keyword>
<dbReference type="RefSeq" id="WP_171836432.1">
    <property type="nucleotide sequence ID" value="NZ_CP053708.1"/>
</dbReference>
<reference evidence="6 7" key="1">
    <citation type="journal article" date="2014" name="World J. Microbiol. Biotechnol.">
        <title>Biodiversity and physiological characteristics of Antarctic and Arctic lichens-associated bacteria.</title>
        <authorList>
            <person name="Lee Y.M."/>
            <person name="Kim E.H."/>
            <person name="Lee H.K."/>
            <person name="Hong S.G."/>
        </authorList>
    </citation>
    <scope>NUCLEOTIDE SEQUENCE [LARGE SCALE GENOMIC DNA]</scope>
    <source>
        <strain evidence="6 7">PAMC 26569</strain>
    </source>
</reference>
<sequence length="394" mass="42587">MGTGDAARQSRRHHFPRTIEARTLTRGSSGIGTGWTRWRRAALVASFWTAIGVVFALPGLTGGPDWAPTVLVSLADWWSWGVIAAIVIALDGRTVSATDWRRPLLPLALGLGLTAFYLYLSAALGSVLGVRAWSALADARPLTEALHGRILWSLLVYVLIVGVRQATTSSQRYRAAELQVERLERSFSEARLVALRMQLDPHFLFNALNTISSEVTHDPRLARRMIEHLGELLRRSLGDQGVQEISLAEELVFLDHYLAIQRLRFGDRLTVEISVDPDTLAVLVPSLLMQPLVENAIRHGISGRARGGLVRIDACRSGGRLTIGVVDDGIGLPPDWTGASGSGVGLSITRERVLGLHPVGEAEFAIGPGKAGGTEVTMSFPVRLAPGARHHAAA</sequence>
<dbReference type="InterPro" id="IPR036890">
    <property type="entry name" value="HATPase_C_sf"/>
</dbReference>
<keyword evidence="7" id="KW-1185">Reference proteome</keyword>
<dbReference type="GO" id="GO:0016020">
    <property type="term" value="C:membrane"/>
    <property type="evidence" value="ECO:0007669"/>
    <property type="project" value="InterPro"/>
</dbReference>
<dbReference type="AlphaFoldDB" id="A0A6M8HLE7"/>
<evidence type="ECO:0000256" key="4">
    <source>
        <dbReference type="SAM" id="Phobius"/>
    </source>
</evidence>
<evidence type="ECO:0000313" key="6">
    <source>
        <dbReference type="EMBL" id="QKE89167.1"/>
    </source>
</evidence>
<evidence type="ECO:0000256" key="1">
    <source>
        <dbReference type="ARBA" id="ARBA00000085"/>
    </source>
</evidence>
<feature type="coiled-coil region" evidence="3">
    <location>
        <begin position="166"/>
        <end position="193"/>
    </location>
</feature>
<keyword evidence="4" id="KW-0472">Membrane</keyword>
<feature type="domain" description="Histidine kinase" evidence="5">
    <location>
        <begin position="288"/>
        <end position="384"/>
    </location>
</feature>
<dbReference type="SMART" id="SM00387">
    <property type="entry name" value="HATPase_c"/>
    <property type="match status" value="1"/>
</dbReference>
<keyword evidence="4" id="KW-0812">Transmembrane</keyword>
<dbReference type="InterPro" id="IPR050640">
    <property type="entry name" value="Bact_2-comp_sensor_kinase"/>
</dbReference>
<organism evidence="6 7">
    <name type="scientific">Lichenicola cladoniae</name>
    <dbReference type="NCBI Taxonomy" id="1484109"/>
    <lineage>
        <taxon>Bacteria</taxon>
        <taxon>Pseudomonadati</taxon>
        <taxon>Pseudomonadota</taxon>
        <taxon>Alphaproteobacteria</taxon>
        <taxon>Acetobacterales</taxon>
        <taxon>Acetobacteraceae</taxon>
        <taxon>Lichenicola</taxon>
    </lineage>
</organism>
<dbReference type="PANTHER" id="PTHR34220">
    <property type="entry name" value="SENSOR HISTIDINE KINASE YPDA"/>
    <property type="match status" value="1"/>
</dbReference>
<dbReference type="Pfam" id="PF06580">
    <property type="entry name" value="His_kinase"/>
    <property type="match status" value="1"/>
</dbReference>
<dbReference type="Proteomes" id="UP000500767">
    <property type="component" value="Chromosome"/>
</dbReference>
<evidence type="ECO:0000256" key="3">
    <source>
        <dbReference type="SAM" id="Coils"/>
    </source>
</evidence>
<evidence type="ECO:0000259" key="5">
    <source>
        <dbReference type="PROSITE" id="PS50109"/>
    </source>
</evidence>
<dbReference type="EMBL" id="CP053708">
    <property type="protein sequence ID" value="QKE89167.1"/>
    <property type="molecule type" value="Genomic_DNA"/>
</dbReference>
<dbReference type="EC" id="2.7.13.3" evidence="2"/>
<name>A0A6M8HLE7_9PROT</name>
<evidence type="ECO:0000313" key="7">
    <source>
        <dbReference type="Proteomes" id="UP000500767"/>
    </source>
</evidence>
<dbReference type="InterPro" id="IPR003594">
    <property type="entry name" value="HATPase_dom"/>
</dbReference>
<comment type="catalytic activity">
    <reaction evidence="1">
        <text>ATP + protein L-histidine = ADP + protein N-phospho-L-histidine.</text>
        <dbReference type="EC" id="2.7.13.3"/>
    </reaction>
</comment>
<dbReference type="InterPro" id="IPR004358">
    <property type="entry name" value="Sig_transdc_His_kin-like_C"/>
</dbReference>
<keyword evidence="6" id="KW-0418">Kinase</keyword>
<dbReference type="PANTHER" id="PTHR34220:SF7">
    <property type="entry name" value="SENSOR HISTIDINE KINASE YPDA"/>
    <property type="match status" value="1"/>
</dbReference>
<keyword evidence="6" id="KW-0808">Transferase</keyword>
<evidence type="ECO:0000256" key="2">
    <source>
        <dbReference type="ARBA" id="ARBA00012438"/>
    </source>
</evidence>
<feature type="transmembrane region" description="Helical" evidence="4">
    <location>
        <begin position="41"/>
        <end position="60"/>
    </location>
</feature>
<dbReference type="InterPro" id="IPR005467">
    <property type="entry name" value="His_kinase_dom"/>
</dbReference>
<keyword evidence="3" id="KW-0175">Coiled coil</keyword>
<accession>A0A6M8HLE7</accession>
<feature type="transmembrane region" description="Helical" evidence="4">
    <location>
        <begin position="66"/>
        <end position="92"/>
    </location>
</feature>
<gene>
    <name evidence="6" type="ORF">HN018_03080</name>
</gene>
<dbReference type="InterPro" id="IPR010559">
    <property type="entry name" value="Sig_transdc_His_kin_internal"/>
</dbReference>
<dbReference type="Gene3D" id="3.30.565.10">
    <property type="entry name" value="Histidine kinase-like ATPase, C-terminal domain"/>
    <property type="match status" value="1"/>
</dbReference>
<feature type="transmembrane region" description="Helical" evidence="4">
    <location>
        <begin position="104"/>
        <end position="130"/>
    </location>
</feature>
<feature type="transmembrane region" description="Helical" evidence="4">
    <location>
        <begin position="150"/>
        <end position="167"/>
    </location>
</feature>